<keyword evidence="4" id="KW-1185">Reference proteome</keyword>
<gene>
    <name evidence="3" type="ORF">CCMP2556_LOCUS2358</name>
</gene>
<feature type="transmembrane region" description="Helical" evidence="2">
    <location>
        <begin position="96"/>
        <end position="115"/>
    </location>
</feature>
<organism evidence="3 4">
    <name type="scientific">Durusdinium trenchii</name>
    <dbReference type="NCBI Taxonomy" id="1381693"/>
    <lineage>
        <taxon>Eukaryota</taxon>
        <taxon>Sar</taxon>
        <taxon>Alveolata</taxon>
        <taxon>Dinophyceae</taxon>
        <taxon>Suessiales</taxon>
        <taxon>Symbiodiniaceae</taxon>
        <taxon>Durusdinium</taxon>
    </lineage>
</organism>
<feature type="transmembrane region" description="Helical" evidence="2">
    <location>
        <begin position="12"/>
        <end position="31"/>
    </location>
</feature>
<evidence type="ECO:0000256" key="2">
    <source>
        <dbReference type="SAM" id="Phobius"/>
    </source>
</evidence>
<keyword evidence="2" id="KW-1133">Transmembrane helix</keyword>
<feature type="region of interest" description="Disordered" evidence="1">
    <location>
        <begin position="42"/>
        <end position="67"/>
    </location>
</feature>
<reference evidence="3 4" key="1">
    <citation type="submission" date="2024-02" db="EMBL/GenBank/DDBJ databases">
        <authorList>
            <person name="Chen Y."/>
            <person name="Shah S."/>
            <person name="Dougan E. K."/>
            <person name="Thang M."/>
            <person name="Chan C."/>
        </authorList>
    </citation>
    <scope>NUCLEOTIDE SEQUENCE [LARGE SCALE GENOMIC DNA]</scope>
</reference>
<evidence type="ECO:0000313" key="4">
    <source>
        <dbReference type="Proteomes" id="UP001642484"/>
    </source>
</evidence>
<proteinExistence type="predicted"/>
<keyword evidence="2" id="KW-0472">Membrane</keyword>
<evidence type="ECO:0000313" key="3">
    <source>
        <dbReference type="EMBL" id="CAK8991197.1"/>
    </source>
</evidence>
<accession>A0ABP0HLZ9</accession>
<comment type="caution">
    <text evidence="3">The sequence shown here is derived from an EMBL/GenBank/DDBJ whole genome shotgun (WGS) entry which is preliminary data.</text>
</comment>
<dbReference type="EMBL" id="CAXAMN010000880">
    <property type="protein sequence ID" value="CAK8991197.1"/>
    <property type="molecule type" value="Genomic_DNA"/>
</dbReference>
<sequence>MPGSSDGEHCVRALRILVISALPLLYGPLLLGSDIWPMPNSTATGESGERSAKDQPVPSAPDSSVQAGQTPLVTAEMLYETADLLTTIYFMFFSDIIWHLFSLALSLAAPVIWPCRGILRLLCRIVGIHEMEKEFARFLEMIFHHIFLAVKAALHHVNEPLTLVSNQMIDRFETALPQQVGRIRRTPADLLVFVLYLFALGAGLCYLMAEILIVLRRKRRRIPRCRCRKKSNEPLLYRQEVPSSQGPVTFARTMSQTAPAGRPCLRPSWLDREAELADKPIRQTRQTVCCFDLLGSF</sequence>
<evidence type="ECO:0000256" key="1">
    <source>
        <dbReference type="SAM" id="MobiDB-lite"/>
    </source>
</evidence>
<feature type="transmembrane region" description="Helical" evidence="2">
    <location>
        <begin position="190"/>
        <end position="215"/>
    </location>
</feature>
<dbReference type="Proteomes" id="UP001642484">
    <property type="component" value="Unassembled WGS sequence"/>
</dbReference>
<name>A0ABP0HLZ9_9DINO</name>
<protein>
    <submittedName>
        <fullName evidence="3">Uncharacterized protein</fullName>
    </submittedName>
</protein>
<keyword evidence="2" id="KW-0812">Transmembrane</keyword>